<proteinExistence type="predicted"/>
<sequence length="390" mass="44746">MAETMVQYMSKTRADYGSGIARPKIEDKDSFELKCQFLKELRTNTFSGSDHEDANEHIEKDLEIVDLLHIPNITIDQVMLRAFPMFLTGAASRWLRNKPSGSITTWEDLKTNIQAQLNNLGREIKKSNEKVYAAQVGCEQCKGPYYTKDCPLKEERKTLEEAYYTQFGAPFQGGGYRVIALGFHQRNNVNPSYQERRQSMEETLSKFMTPSDIPSALDPRRRPFLSIAHAKIVVFKKDYFEKLNDLNVPLELRRDQVDDLIPTNEEGKVVEEFRARNDARMVFEFLHALFSPSYSTVLEDMDAYHDEGMGDVIFGEPFLREVRINAKRFEGMITIHNGNEEVTYQMTQSHPRTSLKEKEIDNVGGESMIWKSRSVGVLKPQDGCSTHPCS</sequence>
<protein>
    <recommendedName>
        <fullName evidence="3">Retrotransposon gag domain-containing protein</fullName>
    </recommendedName>
</protein>
<gene>
    <name evidence="1" type="ORF">Tco_0992658</name>
</gene>
<evidence type="ECO:0000313" key="1">
    <source>
        <dbReference type="EMBL" id="GJT57604.1"/>
    </source>
</evidence>
<reference evidence="1" key="1">
    <citation type="journal article" date="2022" name="Int. J. Mol. Sci.">
        <title>Draft Genome of Tanacetum Coccineum: Genomic Comparison of Closely Related Tanacetum-Family Plants.</title>
        <authorList>
            <person name="Yamashiro T."/>
            <person name="Shiraishi A."/>
            <person name="Nakayama K."/>
            <person name="Satake H."/>
        </authorList>
    </citation>
    <scope>NUCLEOTIDE SEQUENCE</scope>
</reference>
<evidence type="ECO:0000313" key="2">
    <source>
        <dbReference type="Proteomes" id="UP001151760"/>
    </source>
</evidence>
<dbReference type="EMBL" id="BQNB010016946">
    <property type="protein sequence ID" value="GJT57604.1"/>
    <property type="molecule type" value="Genomic_DNA"/>
</dbReference>
<accession>A0ABQ5F3U2</accession>
<dbReference type="Proteomes" id="UP001151760">
    <property type="component" value="Unassembled WGS sequence"/>
</dbReference>
<evidence type="ECO:0008006" key="3">
    <source>
        <dbReference type="Google" id="ProtNLM"/>
    </source>
</evidence>
<name>A0ABQ5F3U2_9ASTR</name>
<reference evidence="1" key="2">
    <citation type="submission" date="2022-01" db="EMBL/GenBank/DDBJ databases">
        <authorList>
            <person name="Yamashiro T."/>
            <person name="Shiraishi A."/>
            <person name="Satake H."/>
            <person name="Nakayama K."/>
        </authorList>
    </citation>
    <scope>NUCLEOTIDE SEQUENCE</scope>
</reference>
<organism evidence="1 2">
    <name type="scientific">Tanacetum coccineum</name>
    <dbReference type="NCBI Taxonomy" id="301880"/>
    <lineage>
        <taxon>Eukaryota</taxon>
        <taxon>Viridiplantae</taxon>
        <taxon>Streptophyta</taxon>
        <taxon>Embryophyta</taxon>
        <taxon>Tracheophyta</taxon>
        <taxon>Spermatophyta</taxon>
        <taxon>Magnoliopsida</taxon>
        <taxon>eudicotyledons</taxon>
        <taxon>Gunneridae</taxon>
        <taxon>Pentapetalae</taxon>
        <taxon>asterids</taxon>
        <taxon>campanulids</taxon>
        <taxon>Asterales</taxon>
        <taxon>Asteraceae</taxon>
        <taxon>Asteroideae</taxon>
        <taxon>Anthemideae</taxon>
        <taxon>Anthemidinae</taxon>
        <taxon>Tanacetum</taxon>
    </lineage>
</organism>
<comment type="caution">
    <text evidence="1">The sequence shown here is derived from an EMBL/GenBank/DDBJ whole genome shotgun (WGS) entry which is preliminary data.</text>
</comment>
<keyword evidence="2" id="KW-1185">Reference proteome</keyword>